<evidence type="ECO:0000259" key="2">
    <source>
        <dbReference type="Pfam" id="PF13360"/>
    </source>
</evidence>
<evidence type="ECO:0000313" key="4">
    <source>
        <dbReference type="Proteomes" id="UP000308121"/>
    </source>
</evidence>
<dbReference type="Gene3D" id="2.130.10.10">
    <property type="entry name" value="YVTN repeat-like/Quinoprotein amine dehydrogenase"/>
    <property type="match status" value="1"/>
</dbReference>
<accession>A0A7Z8JXP0</accession>
<dbReference type="OrthoDB" id="4815319at2"/>
<evidence type="ECO:0000313" key="3">
    <source>
        <dbReference type="EMBL" id="TKR23041.1"/>
    </source>
</evidence>
<dbReference type="InterPro" id="IPR015943">
    <property type="entry name" value="WD40/YVTN_repeat-like_dom_sf"/>
</dbReference>
<reference evidence="3 4" key="1">
    <citation type="submission" date="2019-05" db="EMBL/GenBank/DDBJ databases">
        <title>Genome sequence of Cellulomonas hominis strain CS1.</title>
        <authorList>
            <person name="Belmont J."/>
            <person name="Maclea K.S."/>
        </authorList>
    </citation>
    <scope>NUCLEOTIDE SEQUENCE [LARGE SCALE GENOMIC DNA]</scope>
    <source>
        <strain evidence="3 4">CS1</strain>
    </source>
</reference>
<organism evidence="3 4">
    <name type="scientific">Cellulomonas hominis</name>
    <dbReference type="NCBI Taxonomy" id="156981"/>
    <lineage>
        <taxon>Bacteria</taxon>
        <taxon>Bacillati</taxon>
        <taxon>Actinomycetota</taxon>
        <taxon>Actinomycetes</taxon>
        <taxon>Micrococcales</taxon>
        <taxon>Cellulomonadaceae</taxon>
        <taxon>Cellulomonas</taxon>
    </lineage>
</organism>
<feature type="domain" description="Pyrrolo-quinoline quinone repeat" evidence="2">
    <location>
        <begin position="372"/>
        <end position="454"/>
    </location>
</feature>
<dbReference type="SMART" id="SM00564">
    <property type="entry name" value="PQQ"/>
    <property type="match status" value="3"/>
</dbReference>
<dbReference type="SUPFAM" id="SSF50998">
    <property type="entry name" value="Quinoprotein alcohol dehydrogenase-like"/>
    <property type="match status" value="1"/>
</dbReference>
<gene>
    <name evidence="3" type="ORF">FA014_13270</name>
</gene>
<proteinExistence type="predicted"/>
<dbReference type="PANTHER" id="PTHR34512:SF30">
    <property type="entry name" value="OUTER MEMBRANE PROTEIN ASSEMBLY FACTOR BAMB"/>
    <property type="match status" value="1"/>
</dbReference>
<sequence>MGRRRESMQDVELVDVGTDLPLAPDAEDPEAEAARARQVARRRRLVRRWWPAPVLAALAVVGTQAVLDAREDGRVAARQEVAGVLRSVAPGLPAAHRYSQETASVVLSGIPVGDLRVGVASPPWDAARELVALDRDGTQVWSTSLEDGGRAEPDVGMEYPTCVADADPVEVVRCLVLDRGPADAADDSGTWAPAPPSAARLVALDAATGDLRASRQVAPMSGLGAADGLQVLASITDGTLRVSAWDTTADRGAPDDAAGAPLWRTDVPLVDPEAAERLFYPPSVSVAPGRVLVQGELGSWAFAADDGRLQASGPDYLSVSRTGRLLASGGEGAQLLDDSGAPLTDLHGQPLWLSVDDGSVPGVELVAASTSDGRVLVGVDAESGAELWSSPHPRWSDPAAVLLEGTLYGADTDGVWALDVATGRQVWRTDVEVSGDGASVMTDGRHLLVVARSDALAQVGFAVADAPTAAGRADAGRADVLASQRALAAFTLSAGAPAWATRLPADVQGVWPYGGDLLGYGDSDVVVLN</sequence>
<dbReference type="EMBL" id="SZYE01000115">
    <property type="protein sequence ID" value="TKR23041.1"/>
    <property type="molecule type" value="Genomic_DNA"/>
</dbReference>
<dbReference type="AlphaFoldDB" id="A0A7Z8JXP0"/>
<keyword evidence="1" id="KW-1133">Transmembrane helix</keyword>
<dbReference type="Proteomes" id="UP000308121">
    <property type="component" value="Unassembled WGS sequence"/>
</dbReference>
<dbReference type="InterPro" id="IPR011047">
    <property type="entry name" value="Quinoprotein_ADH-like_sf"/>
</dbReference>
<feature type="transmembrane region" description="Helical" evidence="1">
    <location>
        <begin position="49"/>
        <end position="67"/>
    </location>
</feature>
<dbReference type="RefSeq" id="WP_154730145.1">
    <property type="nucleotide sequence ID" value="NZ_SZYE01000115.1"/>
</dbReference>
<name>A0A7Z8JXP0_9CELL</name>
<comment type="caution">
    <text evidence="3">The sequence shown here is derived from an EMBL/GenBank/DDBJ whole genome shotgun (WGS) entry which is preliminary data.</text>
</comment>
<dbReference type="InterPro" id="IPR018391">
    <property type="entry name" value="PQQ_b-propeller_rpt"/>
</dbReference>
<keyword evidence="1" id="KW-0812">Transmembrane</keyword>
<dbReference type="PANTHER" id="PTHR34512">
    <property type="entry name" value="CELL SURFACE PROTEIN"/>
    <property type="match status" value="1"/>
</dbReference>
<dbReference type="Pfam" id="PF13360">
    <property type="entry name" value="PQQ_2"/>
    <property type="match status" value="1"/>
</dbReference>
<dbReference type="Gene3D" id="2.40.128.630">
    <property type="match status" value="1"/>
</dbReference>
<keyword evidence="1" id="KW-0472">Membrane</keyword>
<protein>
    <recommendedName>
        <fullName evidence="2">Pyrrolo-quinoline quinone repeat domain-containing protein</fullName>
    </recommendedName>
</protein>
<evidence type="ECO:0000256" key="1">
    <source>
        <dbReference type="SAM" id="Phobius"/>
    </source>
</evidence>
<dbReference type="InterPro" id="IPR002372">
    <property type="entry name" value="PQQ_rpt_dom"/>
</dbReference>